<dbReference type="OrthoDB" id="7306089at2"/>
<dbReference type="KEGG" id="rom:EI983_01355"/>
<proteinExistence type="inferred from homology"/>
<accession>A0A6I6IJ72</accession>
<keyword evidence="3 4" id="KW-0143">Chaperone</keyword>
<keyword evidence="2 4" id="KW-0963">Cytoplasm</keyword>
<evidence type="ECO:0000313" key="6">
    <source>
        <dbReference type="EMBL" id="QGX96990.1"/>
    </source>
</evidence>
<dbReference type="GO" id="GO:0005737">
    <property type="term" value="C:cytoplasm"/>
    <property type="evidence" value="ECO:0007669"/>
    <property type="project" value="UniProtKB-SubCell"/>
</dbReference>
<dbReference type="PANTHER" id="PTHR38603">
    <property type="entry name" value="CHAPERONE NAPD"/>
    <property type="match status" value="1"/>
</dbReference>
<dbReference type="RefSeq" id="WP_157705494.1">
    <property type="nucleotide sequence ID" value="NZ_CP034348.1"/>
</dbReference>
<sequence length="100" mass="11035">MNICGCLIHIAPGQEAVARAAMETTPGVEIHAESEDGRFVIVVEDTEEKFASETIVALHKLPGMLSITLSFHHFEERADDPVRPIPQHPQTARGLTHDRI</sequence>
<dbReference type="HAMAP" id="MF_02200">
    <property type="entry name" value="NapD"/>
    <property type="match status" value="1"/>
</dbReference>
<protein>
    <recommendedName>
        <fullName evidence="4">Chaperone NapD</fullName>
    </recommendedName>
    <alternativeName>
        <fullName evidence="4">NapA signal peptide-binding chaperone NapD</fullName>
    </alternativeName>
</protein>
<comment type="function">
    <text evidence="4">Chaperone for NapA, the catalytic subunit of the periplasmic nitrate reductase. It binds directly and specifically to the twin-arginine signal peptide of NapA, preventing premature interaction with the Tat translocase and premature export.</text>
</comment>
<gene>
    <name evidence="4" type="primary">napD</name>
    <name evidence="6" type="ORF">EI983_01355</name>
</gene>
<comment type="subcellular location">
    <subcellularLocation>
        <location evidence="1 4">Cytoplasm</location>
    </subcellularLocation>
</comment>
<comment type="similarity">
    <text evidence="4">Belongs to the NapD family.</text>
</comment>
<comment type="subunit">
    <text evidence="4">Interacts with the cytoplasmic NapA precursor.</text>
</comment>
<organism evidence="6 7">
    <name type="scientific">Roseovarius faecimaris</name>
    <dbReference type="NCBI Taxonomy" id="2494550"/>
    <lineage>
        <taxon>Bacteria</taxon>
        <taxon>Pseudomonadati</taxon>
        <taxon>Pseudomonadota</taxon>
        <taxon>Alphaproteobacteria</taxon>
        <taxon>Rhodobacterales</taxon>
        <taxon>Roseobacteraceae</taxon>
        <taxon>Roseovarius</taxon>
    </lineage>
</organism>
<evidence type="ECO:0000256" key="2">
    <source>
        <dbReference type="ARBA" id="ARBA00022490"/>
    </source>
</evidence>
<dbReference type="InterPro" id="IPR005623">
    <property type="entry name" value="Chaperone_NapD_NO3_reduct"/>
</dbReference>
<dbReference type="EMBL" id="CP034348">
    <property type="protein sequence ID" value="QGX96990.1"/>
    <property type="molecule type" value="Genomic_DNA"/>
</dbReference>
<dbReference type="PANTHER" id="PTHR38603:SF1">
    <property type="entry name" value="CHAPERONE NAPD"/>
    <property type="match status" value="1"/>
</dbReference>
<evidence type="ECO:0000256" key="1">
    <source>
        <dbReference type="ARBA" id="ARBA00004496"/>
    </source>
</evidence>
<dbReference type="GO" id="GO:0005048">
    <property type="term" value="F:signal sequence binding"/>
    <property type="evidence" value="ECO:0007669"/>
    <property type="project" value="UniProtKB-UniRule"/>
</dbReference>
<reference evidence="7" key="1">
    <citation type="submission" date="2018-12" db="EMBL/GenBank/DDBJ databases">
        <title>Complete genome sequence of Roseovarius sp. MME-070.</title>
        <authorList>
            <person name="Nam Y.-D."/>
            <person name="Kang J."/>
            <person name="Chung W.-H."/>
            <person name="Park Y.S."/>
        </authorList>
    </citation>
    <scope>NUCLEOTIDE SEQUENCE [LARGE SCALE GENOMIC DNA]</scope>
    <source>
        <strain evidence="7">MME-070</strain>
    </source>
</reference>
<feature type="region of interest" description="Disordered" evidence="5">
    <location>
        <begin position="78"/>
        <end position="100"/>
    </location>
</feature>
<dbReference type="Gene3D" id="3.30.70.920">
    <property type="match status" value="1"/>
</dbReference>
<evidence type="ECO:0000313" key="7">
    <source>
        <dbReference type="Proteomes" id="UP000428330"/>
    </source>
</evidence>
<evidence type="ECO:0000256" key="3">
    <source>
        <dbReference type="ARBA" id="ARBA00023186"/>
    </source>
</evidence>
<evidence type="ECO:0000256" key="4">
    <source>
        <dbReference type="HAMAP-Rule" id="MF_02200"/>
    </source>
</evidence>
<evidence type="ECO:0000256" key="5">
    <source>
        <dbReference type="SAM" id="MobiDB-lite"/>
    </source>
</evidence>
<name>A0A6I6IJ72_9RHOB</name>
<dbReference type="AlphaFoldDB" id="A0A6I6IJ72"/>
<dbReference type="Proteomes" id="UP000428330">
    <property type="component" value="Chromosome"/>
</dbReference>
<dbReference type="Pfam" id="PF03927">
    <property type="entry name" value="NapD"/>
    <property type="match status" value="1"/>
</dbReference>
<keyword evidence="7" id="KW-1185">Reference proteome</keyword>
<dbReference type="GO" id="GO:0051224">
    <property type="term" value="P:negative regulation of protein transport"/>
    <property type="evidence" value="ECO:0007669"/>
    <property type="project" value="UniProtKB-UniRule"/>
</dbReference>